<keyword evidence="1" id="KW-0378">Hydrolase</keyword>
<protein>
    <submittedName>
        <fullName evidence="1">Amidohydrolase</fullName>
    </submittedName>
</protein>
<dbReference type="InterPro" id="IPR051781">
    <property type="entry name" value="Metallo-dep_Hydrolase"/>
</dbReference>
<reference evidence="1 2" key="1">
    <citation type="submission" date="2011-04" db="EMBL/GenBank/DDBJ databases">
        <authorList>
            <person name="Muzny D."/>
            <person name="Qin X."/>
            <person name="Deng J."/>
            <person name="Jiang H."/>
            <person name="Liu Y."/>
            <person name="Qu J."/>
            <person name="Song X.-Z."/>
            <person name="Zhang L."/>
            <person name="Thornton R."/>
            <person name="Coyle M."/>
            <person name="Francisco L."/>
            <person name="Jackson L."/>
            <person name="Javaid M."/>
            <person name="Korchina V."/>
            <person name="Kovar C."/>
            <person name="Mata R."/>
            <person name="Mathew T."/>
            <person name="Ngo R."/>
            <person name="Nguyen L."/>
            <person name="Nguyen N."/>
            <person name="Okwuonu G."/>
            <person name="Ongeri F."/>
            <person name="Pham C."/>
            <person name="Simmons D."/>
            <person name="Wilczek-Boney K."/>
            <person name="Hale W."/>
            <person name="Jakkamsetti A."/>
            <person name="Pham P."/>
            <person name="Ruth R."/>
            <person name="San Lucas F."/>
            <person name="Warren J."/>
            <person name="Zhang J."/>
            <person name="Zhao Z."/>
            <person name="Zhou C."/>
            <person name="Zhu D."/>
            <person name="Lee S."/>
            <person name="Bess C."/>
            <person name="Blankenburg K."/>
            <person name="Forbes L."/>
            <person name="Fu Q."/>
            <person name="Gubbala S."/>
            <person name="Hirani K."/>
            <person name="Jayaseelan J.C."/>
            <person name="Lara F."/>
            <person name="Munidasa M."/>
            <person name="Palculict T."/>
            <person name="Patil S."/>
            <person name="Pu L.-L."/>
            <person name="Saada N."/>
            <person name="Tang L."/>
            <person name="Weissenberger G."/>
            <person name="Zhu Y."/>
            <person name="Hemphill L."/>
            <person name="Shang Y."/>
            <person name="Youmans B."/>
            <person name="Ayvaz T."/>
            <person name="Ross M."/>
            <person name="Santibanez J."/>
            <person name="Aqrawi P."/>
            <person name="Gross S."/>
            <person name="Joshi V."/>
            <person name="Fowler G."/>
            <person name="Nazareth L."/>
            <person name="Reid J."/>
            <person name="Worley K."/>
            <person name="Petrosino J."/>
            <person name="Highlander S."/>
            <person name="Gibbs R."/>
        </authorList>
    </citation>
    <scope>NUCLEOTIDE SEQUENCE [LARGE SCALE GENOMIC DNA]</scope>
    <source>
        <strain evidence="1 2">2681</strain>
    </source>
</reference>
<dbReference type="PANTHER" id="PTHR43135">
    <property type="entry name" value="ALPHA-D-RIBOSE 1-METHYLPHOSPHONATE 5-TRIPHOSPHATE DIPHOSPHATASE"/>
    <property type="match status" value="1"/>
</dbReference>
<proteinExistence type="predicted"/>
<dbReference type="eggNOG" id="COG1228">
    <property type="taxonomic scope" value="Bacteria"/>
</dbReference>
<feature type="non-terminal residue" evidence="1">
    <location>
        <position position="215"/>
    </location>
</feature>
<dbReference type="Proteomes" id="UP000005316">
    <property type="component" value="Unassembled WGS sequence"/>
</dbReference>
<dbReference type="GO" id="GO:0016810">
    <property type="term" value="F:hydrolase activity, acting on carbon-nitrogen (but not peptide) bonds"/>
    <property type="evidence" value="ECO:0007669"/>
    <property type="project" value="InterPro"/>
</dbReference>
<dbReference type="AlphaFoldDB" id="F9DXI2"/>
<dbReference type="HOGENOM" id="CLU_1291467_0_0_9"/>
<sequence length="215" mass="23496">MLALKNAKILDGKGNTIQNGTILIRDEKIEEIGEGTIEIPSSYRVMDVEGNIITPGLIDVHTHLGIEEMETGEEGEDLNEETNPITPELRVIDGINMSDPAIEDARKAGVTTVQILPGSSNVIGGEMAVVKMRKEVVVDRCILKAPSGMKAALGENPKMTYGSKGKAPMTRMKVAAILRQALIDAKEYQKHVEKGEKTRHLDMENLVKVLTKEIL</sequence>
<evidence type="ECO:0000313" key="1">
    <source>
        <dbReference type="EMBL" id="EGQ20606.1"/>
    </source>
</evidence>
<dbReference type="SUPFAM" id="SSF51556">
    <property type="entry name" value="Metallo-dependent hydrolases"/>
    <property type="match status" value="1"/>
</dbReference>
<evidence type="ECO:0000313" key="2">
    <source>
        <dbReference type="Proteomes" id="UP000005316"/>
    </source>
</evidence>
<accession>F9DXI2</accession>
<dbReference type="InterPro" id="IPR032466">
    <property type="entry name" value="Metal_Hydrolase"/>
</dbReference>
<dbReference type="EMBL" id="AFPZ01000110">
    <property type="protein sequence ID" value="EGQ20606.1"/>
    <property type="molecule type" value="Genomic_DNA"/>
</dbReference>
<dbReference type="PANTHER" id="PTHR43135:SF3">
    <property type="entry name" value="ALPHA-D-RIBOSE 1-METHYLPHOSPHONATE 5-TRIPHOSPHATE DIPHOSPHATASE"/>
    <property type="match status" value="1"/>
</dbReference>
<comment type="caution">
    <text evidence="1">The sequence shown here is derived from an EMBL/GenBank/DDBJ whole genome shotgun (WGS) entry which is preliminary data.</text>
</comment>
<dbReference type="Gene3D" id="3.20.20.140">
    <property type="entry name" value="Metal-dependent hydrolases"/>
    <property type="match status" value="1"/>
</dbReference>
<organism evidence="1 2">
    <name type="scientific">Sporosarcina newyorkensis 2681</name>
    <dbReference type="NCBI Taxonomy" id="1027292"/>
    <lineage>
        <taxon>Bacteria</taxon>
        <taxon>Bacillati</taxon>
        <taxon>Bacillota</taxon>
        <taxon>Bacilli</taxon>
        <taxon>Bacillales</taxon>
        <taxon>Caryophanaceae</taxon>
        <taxon>Sporosarcina</taxon>
    </lineage>
</organism>
<dbReference type="SUPFAM" id="SSF51338">
    <property type="entry name" value="Composite domain of metallo-dependent hydrolases"/>
    <property type="match status" value="1"/>
</dbReference>
<dbReference type="InterPro" id="IPR011059">
    <property type="entry name" value="Metal-dep_hydrolase_composite"/>
</dbReference>
<name>F9DXI2_9BACL</name>
<dbReference type="Gene3D" id="2.30.40.10">
    <property type="entry name" value="Urease, subunit C, domain 1"/>
    <property type="match status" value="1"/>
</dbReference>
<gene>
    <name evidence="1" type="primary">hutI5</name>
    <name evidence="1" type="ORF">HMPREF9372_3513</name>
</gene>